<keyword evidence="3" id="KW-1185">Reference proteome</keyword>
<reference evidence="2 3" key="1">
    <citation type="submission" date="2018-01" db="EMBL/GenBank/DDBJ databases">
        <title>Genome sequence of a Cantenovulum-like bacteria.</title>
        <authorList>
            <person name="Tan W.R."/>
            <person name="Lau N.-S."/>
            <person name="Go F."/>
            <person name="Amirul A.-A.A."/>
        </authorList>
    </citation>
    <scope>NUCLEOTIDE SEQUENCE [LARGE SCALE GENOMIC DNA]</scope>
    <source>
        <strain evidence="2 3">CCB-QB4</strain>
    </source>
</reference>
<dbReference type="SUPFAM" id="SSF63825">
    <property type="entry name" value="YWTD domain"/>
    <property type="match status" value="1"/>
</dbReference>
<dbReference type="AlphaFoldDB" id="A0A2S0VMZ6"/>
<protein>
    <submittedName>
        <fullName evidence="2">Uncharacterized protein</fullName>
    </submittedName>
</protein>
<dbReference type="KEGG" id="cate:C2869_03475"/>
<name>A0A2S0VMZ6_9ALTE</name>
<dbReference type="RefSeq" id="WP_108601628.1">
    <property type="nucleotide sequence ID" value="NZ_CP026604.1"/>
</dbReference>
<dbReference type="OrthoDB" id="9770043at2"/>
<dbReference type="EMBL" id="CP026604">
    <property type="protein sequence ID" value="AWB65552.1"/>
    <property type="molecule type" value="Genomic_DNA"/>
</dbReference>
<proteinExistence type="predicted"/>
<keyword evidence="1" id="KW-0732">Signal</keyword>
<evidence type="ECO:0000256" key="1">
    <source>
        <dbReference type="SAM" id="SignalP"/>
    </source>
</evidence>
<organism evidence="2 3">
    <name type="scientific">Saccharobesus litoralis</name>
    <dbReference type="NCBI Taxonomy" id="2172099"/>
    <lineage>
        <taxon>Bacteria</taxon>
        <taxon>Pseudomonadati</taxon>
        <taxon>Pseudomonadota</taxon>
        <taxon>Gammaproteobacteria</taxon>
        <taxon>Alteromonadales</taxon>
        <taxon>Alteromonadaceae</taxon>
        <taxon>Saccharobesus</taxon>
    </lineage>
</organism>
<dbReference type="PROSITE" id="PS51257">
    <property type="entry name" value="PROKAR_LIPOPROTEIN"/>
    <property type="match status" value="1"/>
</dbReference>
<evidence type="ECO:0000313" key="2">
    <source>
        <dbReference type="EMBL" id="AWB65552.1"/>
    </source>
</evidence>
<gene>
    <name evidence="2" type="ORF">C2869_03475</name>
</gene>
<evidence type="ECO:0000313" key="3">
    <source>
        <dbReference type="Proteomes" id="UP000244441"/>
    </source>
</evidence>
<feature type="signal peptide" evidence="1">
    <location>
        <begin position="1"/>
        <end position="24"/>
    </location>
</feature>
<sequence>MNMTKPLFSSLTIAVLAGLLTACGGSGDNTNLDTLGDQVTDEQKDHYYVPNDFYDRIKYDSETLQFQLNDSYLQFTYSDDYTGTKLQNTVLADGLPGDTLYTRVLVTGLATDVEADVWIESDGDFAEFAIDKATGLFGETSYEDDMSKLSFGKDKTKLTNGTWVWVKIPVTEYDQTRQATLYVGNTQNPLTNTDLVEGIKTATIIATTPTEQAKGLEFTFADRTGLNAAIAGEEQITSISVTNLDIVDEAIDDFTTKQSHEITGITATNVPIAVSSPDGAGQYRIKRRGSETFEQWTSEPGVVSAFDRVEMKVTASQTKLAIVKATLTIGEGDNAVSDEWVVETLGDINASGGVLYPPKSAFTNAVKVPARGRVVLRDSAEPDTTITSLVLKRTIVSDDEPVEEIIDIFDSYNPVNGIWQKELSLAAEAKSQYVLEAVTSLNETVSAKFTVTQSATIPTDFPNNENKLVKAMDLSVDLANNRYIVLESDFGKARLIAVDMDTSERTELIDLHGIWGKSNTESVQVDNRNNRVFTGDRPSDDIYQVNLGDTSIHSIFSSHNGTVVGSGSAIADPAEMDIDYANNRLVSSNNNGGNQRGVNVINLETGERWQYVKGQVQSVAVDHDLNRYLMLTGNKGQILKAVDIVPSSDELGTVPLQTDAQLGDNFTDARSIAVVSYKEYETSEAIEAWTADGFKQSNGDPVAEEDQVGFALVGENADDTLYKVNLKDGSREVFSNNGTPNFDVPFSNLEAVVVEYTLGFALVSDVDSDAIFAVDLKTGQRMIITK</sequence>
<accession>A0A2S0VMZ6</accession>
<dbReference type="Proteomes" id="UP000244441">
    <property type="component" value="Chromosome"/>
</dbReference>
<feature type="chain" id="PRO_5015552561" evidence="1">
    <location>
        <begin position="25"/>
        <end position="786"/>
    </location>
</feature>